<organism evidence="2 3">
    <name type="scientific">Paenibacillus contaminans</name>
    <dbReference type="NCBI Taxonomy" id="450362"/>
    <lineage>
        <taxon>Bacteria</taxon>
        <taxon>Bacillati</taxon>
        <taxon>Bacillota</taxon>
        <taxon>Bacilli</taxon>
        <taxon>Bacillales</taxon>
        <taxon>Paenibacillaceae</taxon>
        <taxon>Paenibacillus</taxon>
    </lineage>
</organism>
<dbReference type="AlphaFoldDB" id="A0A329MTS5"/>
<dbReference type="Gene3D" id="3.40.630.30">
    <property type="match status" value="1"/>
</dbReference>
<keyword evidence="2" id="KW-0808">Transferase</keyword>
<evidence type="ECO:0000313" key="2">
    <source>
        <dbReference type="EMBL" id="RAV23022.1"/>
    </source>
</evidence>
<dbReference type="PROSITE" id="PS51186">
    <property type="entry name" value="GNAT"/>
    <property type="match status" value="1"/>
</dbReference>
<accession>A0A329MTS5</accession>
<dbReference type="Pfam" id="PF13508">
    <property type="entry name" value="Acetyltransf_7"/>
    <property type="match status" value="1"/>
</dbReference>
<dbReference type="Proteomes" id="UP000250369">
    <property type="component" value="Unassembled WGS sequence"/>
</dbReference>
<dbReference type="PANTHER" id="PTHR42791">
    <property type="entry name" value="GNAT FAMILY ACETYLTRANSFERASE"/>
    <property type="match status" value="1"/>
</dbReference>
<proteinExistence type="predicted"/>
<dbReference type="PANTHER" id="PTHR42791:SF1">
    <property type="entry name" value="N-ACETYLTRANSFERASE DOMAIN-CONTAINING PROTEIN"/>
    <property type="match status" value="1"/>
</dbReference>
<comment type="caution">
    <text evidence="2">The sequence shown here is derived from an EMBL/GenBank/DDBJ whole genome shotgun (WGS) entry which is preliminary data.</text>
</comment>
<dbReference type="SUPFAM" id="SSF55729">
    <property type="entry name" value="Acyl-CoA N-acyltransferases (Nat)"/>
    <property type="match status" value="1"/>
</dbReference>
<dbReference type="InterPro" id="IPR016181">
    <property type="entry name" value="Acyl_CoA_acyltransferase"/>
</dbReference>
<name>A0A329MTS5_9BACL</name>
<feature type="domain" description="N-acetyltransferase" evidence="1">
    <location>
        <begin position="65"/>
        <end position="210"/>
    </location>
</feature>
<evidence type="ECO:0000313" key="3">
    <source>
        <dbReference type="Proteomes" id="UP000250369"/>
    </source>
</evidence>
<dbReference type="EMBL" id="QMFB01000001">
    <property type="protein sequence ID" value="RAV23022.1"/>
    <property type="molecule type" value="Genomic_DNA"/>
</dbReference>
<sequence>MSDRYKLCKLTKTDKPLFITLMSKAFARDPLFQHAFGDPETDFKARDRITAFLSFMFDKSLTLNEEIWGYFENESLKGAYAAERPQAGRIRYWEGVRLIWRLIPLCLRLPGKTLIFLNDYMRVTRNAAPSLPHHYLIMIGVDPNAQGRGIGKALLTHLFCLAESDHRSQGIALDTENEENVVLYRRFGFTLNRETEIGSLPVYCLFYRKK</sequence>
<evidence type="ECO:0000259" key="1">
    <source>
        <dbReference type="PROSITE" id="PS51186"/>
    </source>
</evidence>
<dbReference type="CDD" id="cd04301">
    <property type="entry name" value="NAT_SF"/>
    <property type="match status" value="1"/>
</dbReference>
<reference evidence="2 3" key="1">
    <citation type="journal article" date="2009" name="Int. J. Syst. Evol. Microbiol.">
        <title>Paenibacillus contaminans sp. nov., isolated from a contaminated laboratory plate.</title>
        <authorList>
            <person name="Chou J.H."/>
            <person name="Lee J.H."/>
            <person name="Lin M.C."/>
            <person name="Chang P.S."/>
            <person name="Arun A.B."/>
            <person name="Young C.C."/>
            <person name="Chen W.M."/>
        </authorList>
    </citation>
    <scope>NUCLEOTIDE SEQUENCE [LARGE SCALE GENOMIC DNA]</scope>
    <source>
        <strain evidence="2 3">CKOBP-6</strain>
    </source>
</reference>
<protein>
    <submittedName>
        <fullName evidence="2">GNAT family N-acetyltransferase</fullName>
    </submittedName>
</protein>
<dbReference type="InterPro" id="IPR052523">
    <property type="entry name" value="Trichothecene_AcTrans"/>
</dbReference>
<dbReference type="OrthoDB" id="9775804at2"/>
<gene>
    <name evidence="2" type="ORF">DQG23_02140</name>
</gene>
<dbReference type="GO" id="GO:0016747">
    <property type="term" value="F:acyltransferase activity, transferring groups other than amino-acyl groups"/>
    <property type="evidence" value="ECO:0007669"/>
    <property type="project" value="InterPro"/>
</dbReference>
<keyword evidence="3" id="KW-1185">Reference proteome</keyword>
<dbReference type="InterPro" id="IPR000182">
    <property type="entry name" value="GNAT_dom"/>
</dbReference>